<comment type="caution">
    <text evidence="1">The sequence shown here is derived from an EMBL/GenBank/DDBJ whole genome shotgun (WGS) entry which is preliminary data.</text>
</comment>
<reference evidence="1 2" key="1">
    <citation type="submission" date="2024-06" db="EMBL/GenBank/DDBJ databases">
        <title>The Natural Products Discovery Center: Release of the First 8490 Sequenced Strains for Exploring Actinobacteria Biosynthetic Diversity.</title>
        <authorList>
            <person name="Kalkreuter E."/>
            <person name="Kautsar S.A."/>
            <person name="Yang D."/>
            <person name="Bader C.D."/>
            <person name="Teijaro C.N."/>
            <person name="Fluegel L."/>
            <person name="Davis C.M."/>
            <person name="Simpson J.R."/>
            <person name="Lauterbach L."/>
            <person name="Steele A.D."/>
            <person name="Gui C."/>
            <person name="Meng S."/>
            <person name="Li G."/>
            <person name="Viehrig K."/>
            <person name="Ye F."/>
            <person name="Su P."/>
            <person name="Kiefer A.F."/>
            <person name="Nichols A."/>
            <person name="Cepeda A.J."/>
            <person name="Yan W."/>
            <person name="Fan B."/>
            <person name="Jiang Y."/>
            <person name="Adhikari A."/>
            <person name="Zheng C.-J."/>
            <person name="Schuster L."/>
            <person name="Cowan T.M."/>
            <person name="Smanski M.J."/>
            <person name="Chevrette M.G."/>
            <person name="De Carvalho L.P.S."/>
            <person name="Shen B."/>
        </authorList>
    </citation>
    <scope>NUCLEOTIDE SEQUENCE [LARGE SCALE GENOMIC DNA]</scope>
    <source>
        <strain evidence="1 2">NPDC050403</strain>
    </source>
</reference>
<accession>A0ABV3FW34</accession>
<dbReference type="Proteomes" id="UP001551695">
    <property type="component" value="Unassembled WGS sequence"/>
</dbReference>
<proteinExistence type="predicted"/>
<sequence>MSAFVTDVADPDLPGLSEWLAEAFDQLCAAFTGVLGERCRYEPGREATVSWDKPNMTIELSMIWQTISVRLVRPDGVHGIDYRE</sequence>
<name>A0ABV3FW34_9NOCA</name>
<evidence type="ECO:0000313" key="1">
    <source>
        <dbReference type="EMBL" id="MEV0709635.1"/>
    </source>
</evidence>
<protein>
    <submittedName>
        <fullName evidence="1">DUF6301 family protein</fullName>
    </submittedName>
</protein>
<dbReference type="InterPro" id="IPR046268">
    <property type="entry name" value="DUF6301"/>
</dbReference>
<evidence type="ECO:0000313" key="2">
    <source>
        <dbReference type="Proteomes" id="UP001551695"/>
    </source>
</evidence>
<dbReference type="RefSeq" id="WP_357785349.1">
    <property type="nucleotide sequence ID" value="NZ_JBFAKC010000007.1"/>
</dbReference>
<gene>
    <name evidence="1" type="ORF">AB0I48_18895</name>
</gene>
<dbReference type="Pfam" id="PF19818">
    <property type="entry name" value="DUF6301"/>
    <property type="match status" value="1"/>
</dbReference>
<organism evidence="1 2">
    <name type="scientific">Nocardia aurea</name>
    <dbReference type="NCBI Taxonomy" id="2144174"/>
    <lineage>
        <taxon>Bacteria</taxon>
        <taxon>Bacillati</taxon>
        <taxon>Actinomycetota</taxon>
        <taxon>Actinomycetes</taxon>
        <taxon>Mycobacteriales</taxon>
        <taxon>Nocardiaceae</taxon>
        <taxon>Nocardia</taxon>
    </lineage>
</organism>
<keyword evidence="2" id="KW-1185">Reference proteome</keyword>
<dbReference type="EMBL" id="JBFAKC010000007">
    <property type="protein sequence ID" value="MEV0709635.1"/>
    <property type="molecule type" value="Genomic_DNA"/>
</dbReference>